<protein>
    <submittedName>
        <fullName evidence="1">Uncharacterized protein</fullName>
    </submittedName>
</protein>
<organism evidence="1 2">
    <name type="scientific">Salix udensis</name>
    <dbReference type="NCBI Taxonomy" id="889485"/>
    <lineage>
        <taxon>Eukaryota</taxon>
        <taxon>Viridiplantae</taxon>
        <taxon>Streptophyta</taxon>
        <taxon>Embryophyta</taxon>
        <taxon>Tracheophyta</taxon>
        <taxon>Spermatophyta</taxon>
        <taxon>Magnoliopsida</taxon>
        <taxon>eudicotyledons</taxon>
        <taxon>Gunneridae</taxon>
        <taxon>Pentapetalae</taxon>
        <taxon>rosids</taxon>
        <taxon>fabids</taxon>
        <taxon>Malpighiales</taxon>
        <taxon>Salicaceae</taxon>
        <taxon>Saliceae</taxon>
        <taxon>Salix</taxon>
    </lineage>
</organism>
<evidence type="ECO:0000313" key="2">
    <source>
        <dbReference type="Proteomes" id="UP001162972"/>
    </source>
</evidence>
<name>A0AAD6NYT5_9ROSI</name>
<keyword evidence="2" id="KW-1185">Reference proteome</keyword>
<evidence type="ECO:0000313" key="1">
    <source>
        <dbReference type="EMBL" id="KAJ6410054.1"/>
    </source>
</evidence>
<gene>
    <name evidence="1" type="ORF">OIU84_009535</name>
</gene>
<sequence length="70" mass="8003">MLSSPHQTTRGRTLFLSSMYRRSDMITSGVDALGNPIYPRKIQQHFEELSKYGEIESLNVRDNPAHHMGV</sequence>
<dbReference type="Proteomes" id="UP001162972">
    <property type="component" value="Chromosome 9"/>
</dbReference>
<dbReference type="EMBL" id="JAPFFJ010000015">
    <property type="protein sequence ID" value="KAJ6410054.1"/>
    <property type="molecule type" value="Genomic_DNA"/>
</dbReference>
<reference evidence="1 2" key="1">
    <citation type="journal article" date="2023" name="Int. J. Mol. Sci.">
        <title>De Novo Assembly and Annotation of 11 Diverse Shrub Willow (Salix) Genomes Reveals Novel Gene Organization in Sex-Linked Regions.</title>
        <authorList>
            <person name="Hyden B."/>
            <person name="Feng K."/>
            <person name="Yates T.B."/>
            <person name="Jawdy S."/>
            <person name="Cereghino C."/>
            <person name="Smart L.B."/>
            <person name="Muchero W."/>
        </authorList>
    </citation>
    <scope>NUCLEOTIDE SEQUENCE [LARGE SCALE GENOMIC DNA]</scope>
    <source>
        <tissue evidence="1">Shoot tip</tissue>
    </source>
</reference>
<dbReference type="AlphaFoldDB" id="A0AAD6NYT5"/>
<comment type="caution">
    <text evidence="1">The sequence shown here is derived from an EMBL/GenBank/DDBJ whole genome shotgun (WGS) entry which is preliminary data.</text>
</comment>
<accession>A0AAD6NYT5</accession>
<proteinExistence type="predicted"/>